<proteinExistence type="predicted"/>
<reference evidence="1" key="1">
    <citation type="submission" date="2020-08" db="EMBL/GenBank/DDBJ databases">
        <title>Multicomponent nature underlies the extraordinary mechanical properties of spider dragline silk.</title>
        <authorList>
            <person name="Kono N."/>
            <person name="Nakamura H."/>
            <person name="Mori M."/>
            <person name="Yoshida Y."/>
            <person name="Ohtoshi R."/>
            <person name="Malay A.D."/>
            <person name="Moran D.A.P."/>
            <person name="Tomita M."/>
            <person name="Numata K."/>
            <person name="Arakawa K."/>
        </authorList>
    </citation>
    <scope>NUCLEOTIDE SEQUENCE</scope>
</reference>
<sequence length="114" mass="12469">MQFGKLSSPNSGLYKTDQGFRSSSISISNGFRPTLFYGTEMANRLAKEGSSEVPMTSNSLTFSEICSKINISNSSYRKFPSTHRLDGKAPDGVFSISRRIESSNPPSSDLQMDA</sequence>
<keyword evidence="2" id="KW-1185">Reference proteome</keyword>
<accession>A0A8X7BH16</accession>
<evidence type="ECO:0000313" key="2">
    <source>
        <dbReference type="Proteomes" id="UP000887159"/>
    </source>
</evidence>
<comment type="caution">
    <text evidence="1">The sequence shown here is derived from an EMBL/GenBank/DDBJ whole genome shotgun (WGS) entry which is preliminary data.</text>
</comment>
<organism evidence="1 2">
    <name type="scientific">Trichonephila clavipes</name>
    <name type="common">Golden silk orbweaver</name>
    <name type="synonym">Nephila clavipes</name>
    <dbReference type="NCBI Taxonomy" id="2585209"/>
    <lineage>
        <taxon>Eukaryota</taxon>
        <taxon>Metazoa</taxon>
        <taxon>Ecdysozoa</taxon>
        <taxon>Arthropoda</taxon>
        <taxon>Chelicerata</taxon>
        <taxon>Arachnida</taxon>
        <taxon>Araneae</taxon>
        <taxon>Araneomorphae</taxon>
        <taxon>Entelegynae</taxon>
        <taxon>Araneoidea</taxon>
        <taxon>Nephilidae</taxon>
        <taxon>Trichonephila</taxon>
    </lineage>
</organism>
<dbReference type="EMBL" id="BMAU01021398">
    <property type="protein sequence ID" value="GFY31396.1"/>
    <property type="molecule type" value="Genomic_DNA"/>
</dbReference>
<gene>
    <name evidence="1" type="ORF">TNCV_4989551</name>
</gene>
<protein>
    <submittedName>
        <fullName evidence="1">Uncharacterized protein</fullName>
    </submittedName>
</protein>
<dbReference type="AlphaFoldDB" id="A0A8X7BH16"/>
<name>A0A8X7BH16_TRICX</name>
<evidence type="ECO:0000313" key="1">
    <source>
        <dbReference type="EMBL" id="GFY31396.1"/>
    </source>
</evidence>
<dbReference type="Proteomes" id="UP000887159">
    <property type="component" value="Unassembled WGS sequence"/>
</dbReference>